<dbReference type="GO" id="GO:0008237">
    <property type="term" value="F:metallopeptidase activity"/>
    <property type="evidence" value="ECO:0007669"/>
    <property type="project" value="InterPro"/>
</dbReference>
<keyword evidence="3" id="KW-1185">Reference proteome</keyword>
<evidence type="ECO:0000313" key="3">
    <source>
        <dbReference type="Proteomes" id="UP001164705"/>
    </source>
</evidence>
<organism evidence="2 3">
    <name type="scientific">Lacinutrix neustonica</name>
    <dbReference type="NCBI Taxonomy" id="2980107"/>
    <lineage>
        <taxon>Bacteria</taxon>
        <taxon>Pseudomonadati</taxon>
        <taxon>Bacteroidota</taxon>
        <taxon>Flavobacteriia</taxon>
        <taxon>Flavobacteriales</taxon>
        <taxon>Flavobacteriaceae</taxon>
        <taxon>Lacinutrix</taxon>
    </lineage>
</organism>
<protein>
    <submittedName>
        <fullName evidence="2">Uncharacterized protein</fullName>
    </submittedName>
</protein>
<keyword evidence="1" id="KW-0812">Transmembrane</keyword>
<dbReference type="KEGG" id="lnu:N7U66_03020"/>
<name>A0A9E8MYN7_9FLAO</name>
<dbReference type="RefSeq" id="WP_267677268.1">
    <property type="nucleotide sequence ID" value="NZ_CP113088.1"/>
</dbReference>
<feature type="transmembrane region" description="Helical" evidence="1">
    <location>
        <begin position="111"/>
        <end position="128"/>
    </location>
</feature>
<keyword evidence="1" id="KW-0472">Membrane</keyword>
<dbReference type="AlphaFoldDB" id="A0A9E8MYN7"/>
<evidence type="ECO:0000313" key="2">
    <source>
        <dbReference type="EMBL" id="WAC02670.1"/>
    </source>
</evidence>
<dbReference type="Proteomes" id="UP001164705">
    <property type="component" value="Chromosome"/>
</dbReference>
<dbReference type="EMBL" id="CP113088">
    <property type="protein sequence ID" value="WAC02670.1"/>
    <property type="molecule type" value="Genomic_DNA"/>
</dbReference>
<evidence type="ECO:0000256" key="1">
    <source>
        <dbReference type="SAM" id="Phobius"/>
    </source>
</evidence>
<feature type="transmembrane region" description="Helical" evidence="1">
    <location>
        <begin position="79"/>
        <end position="105"/>
    </location>
</feature>
<proteinExistence type="predicted"/>
<keyword evidence="1" id="KW-1133">Transmembrane helix</keyword>
<gene>
    <name evidence="2" type="ORF">N7U66_03020</name>
</gene>
<reference evidence="2" key="1">
    <citation type="submission" date="2022-11" db="EMBL/GenBank/DDBJ databases">
        <title>Lacinutrix neustonica HL-RS19T sp. nov., isolated from the surface microlayer sample of brackish Lake Shihwa.</title>
        <authorList>
            <person name="Choi J.Y."/>
            <person name="Hwang C.Y."/>
        </authorList>
    </citation>
    <scope>NUCLEOTIDE SEQUENCE</scope>
    <source>
        <strain evidence="2">HL-RS19</strain>
    </source>
</reference>
<dbReference type="InterPro" id="IPR024079">
    <property type="entry name" value="MetalloPept_cat_dom_sf"/>
</dbReference>
<dbReference type="Gene3D" id="3.40.390.10">
    <property type="entry name" value="Collagenase (Catalytic Domain)"/>
    <property type="match status" value="1"/>
</dbReference>
<dbReference type="SUPFAM" id="SSF55486">
    <property type="entry name" value="Metalloproteases ('zincins'), catalytic domain"/>
    <property type="match status" value="1"/>
</dbReference>
<sequence length="317" mass="36276">MGRVCREIQEWVEEEIEKPIETWEERAEERCSRRKCKWWCACCNKWFCWIEILLVKIIKWVVVIVGKWVTRVVCEIISFILDVIALVVNLILSIPIIGGIIRTLLNWITEIIWRIVGLFDFIGSLLGIRPRKKMYFGLIIPTHEGKPIANQTDLQPQIDAAIEHMDRLCNVNLIFTGSCNSAINAPNNPLEYPCNAEGFFSDWWIQGSFYELATALCKFEDGWRRVLGYGAEIVVFVVDDVTPDGKGGCSMAASTNYIMTESNTSNNMIAHEMGHACVLLHRDDRANLMFPTVGSSPQTLTNWQVSVIRWSKHCVYI</sequence>
<accession>A0A9E8MYN7</accession>